<evidence type="ECO:0000313" key="2">
    <source>
        <dbReference type="Proteomes" id="UP000030170"/>
    </source>
</evidence>
<protein>
    <submittedName>
        <fullName evidence="1">Uncharacterized protein</fullName>
    </submittedName>
</protein>
<dbReference type="RefSeq" id="WP_036530700.1">
    <property type="nucleotide sequence ID" value="NZ_JJML01000003.1"/>
</dbReference>
<keyword evidence="2" id="KW-1185">Reference proteome</keyword>
<organism evidence="1 2">
    <name type="scientific">Neosynechococcus sphagnicola sy1</name>
    <dbReference type="NCBI Taxonomy" id="1497020"/>
    <lineage>
        <taxon>Bacteria</taxon>
        <taxon>Bacillati</taxon>
        <taxon>Cyanobacteriota</taxon>
        <taxon>Cyanophyceae</taxon>
        <taxon>Neosynechococcales</taxon>
        <taxon>Neosynechococcaceae</taxon>
        <taxon>Neosynechococcus</taxon>
    </lineage>
</organism>
<comment type="caution">
    <text evidence="1">The sequence shown here is derived from an EMBL/GenBank/DDBJ whole genome shotgun (WGS) entry which is preliminary data.</text>
</comment>
<sequence>MSPEPSQQPEPEPTPRVSVLSKVQQLWHQAQPRLRTKTIQLLRTAIQALEAVAEKLEVEPAPPVLPPAASKMMPSEIASEVALDHPP</sequence>
<gene>
    <name evidence="1" type="ORF">DO97_10020</name>
</gene>
<name>A0A098TNC0_9CYAN</name>
<dbReference type="Proteomes" id="UP000030170">
    <property type="component" value="Unassembled WGS sequence"/>
</dbReference>
<accession>A0A098TNC0</accession>
<dbReference type="AlphaFoldDB" id="A0A098TNC0"/>
<reference evidence="1 2" key="1">
    <citation type="journal article" date="2014" name="Mol. Ecol.">
        <title>Evolution of Synechococcus.</title>
        <authorList>
            <person name="Dvorak P."/>
            <person name="Casamatta D."/>
            <person name="Hasler P."/>
            <person name="Poulickova A."/>
            <person name="Ondrej V."/>
            <person name="Sanges R."/>
        </authorList>
    </citation>
    <scope>NUCLEOTIDE SEQUENCE [LARGE SCALE GENOMIC DNA]</scope>
    <source>
        <strain evidence="1 2">CAUP A 1101</strain>
    </source>
</reference>
<proteinExistence type="predicted"/>
<dbReference type="EMBL" id="JJML01000003">
    <property type="protein sequence ID" value="KGF73756.1"/>
    <property type="molecule type" value="Genomic_DNA"/>
</dbReference>
<evidence type="ECO:0000313" key="1">
    <source>
        <dbReference type="EMBL" id="KGF73756.1"/>
    </source>
</evidence>